<evidence type="ECO:0000256" key="5">
    <source>
        <dbReference type="ARBA" id="ARBA00023242"/>
    </source>
</evidence>
<keyword evidence="5" id="KW-0539">Nucleus</keyword>
<keyword evidence="4" id="KW-0040">ANK repeat</keyword>
<evidence type="ECO:0000256" key="6">
    <source>
        <dbReference type="SAM" id="MobiDB-lite"/>
    </source>
</evidence>
<feature type="compositionally biased region" description="Low complexity" evidence="6">
    <location>
        <begin position="29"/>
        <end position="40"/>
    </location>
</feature>
<keyword evidence="3" id="KW-0677">Repeat</keyword>
<comment type="subcellular location">
    <subcellularLocation>
        <location evidence="1">Nucleus</location>
    </subcellularLocation>
</comment>
<gene>
    <name evidence="7" type="ORF">V5O48_002274</name>
</gene>
<dbReference type="Proteomes" id="UP001465976">
    <property type="component" value="Unassembled WGS sequence"/>
</dbReference>
<proteinExistence type="predicted"/>
<feature type="compositionally biased region" description="Polar residues" evidence="6">
    <location>
        <begin position="1"/>
        <end position="20"/>
    </location>
</feature>
<feature type="compositionally biased region" description="Polar residues" evidence="6">
    <location>
        <begin position="67"/>
        <end position="78"/>
    </location>
</feature>
<evidence type="ECO:0000256" key="3">
    <source>
        <dbReference type="ARBA" id="ARBA00022737"/>
    </source>
</evidence>
<protein>
    <submittedName>
        <fullName evidence="7">Uncharacterized protein</fullName>
    </submittedName>
</protein>
<dbReference type="InterPro" id="IPR038753">
    <property type="entry name" value="NFKBIL1"/>
</dbReference>
<reference evidence="7 8" key="1">
    <citation type="submission" date="2024-02" db="EMBL/GenBank/DDBJ databases">
        <title>A draft genome for the cacao thread blight pathogen Marasmius crinis-equi.</title>
        <authorList>
            <person name="Cohen S.P."/>
            <person name="Baruah I.K."/>
            <person name="Amoako-Attah I."/>
            <person name="Bukari Y."/>
            <person name="Meinhardt L.W."/>
            <person name="Bailey B.A."/>
        </authorList>
    </citation>
    <scope>NUCLEOTIDE SEQUENCE [LARGE SCALE GENOMIC DNA]</scope>
    <source>
        <strain evidence="7 8">GH-76</strain>
    </source>
</reference>
<evidence type="ECO:0000256" key="1">
    <source>
        <dbReference type="ARBA" id="ARBA00004123"/>
    </source>
</evidence>
<name>A0ABR3FW50_9AGAR</name>
<dbReference type="PANTHER" id="PTHR15263">
    <property type="entry name" value="I-KAPPA-B-LIKE PROTEIN IKBL"/>
    <property type="match status" value="1"/>
</dbReference>
<keyword evidence="8" id="KW-1185">Reference proteome</keyword>
<feature type="compositionally biased region" description="Basic and acidic residues" evidence="6">
    <location>
        <begin position="101"/>
        <end position="120"/>
    </location>
</feature>
<evidence type="ECO:0000256" key="2">
    <source>
        <dbReference type="ARBA" id="ARBA00022553"/>
    </source>
</evidence>
<comment type="caution">
    <text evidence="7">The sequence shown here is derived from an EMBL/GenBank/DDBJ whole genome shotgun (WGS) entry which is preliminary data.</text>
</comment>
<keyword evidence="2" id="KW-0597">Phosphoprotein</keyword>
<feature type="region of interest" description="Disordered" evidence="6">
    <location>
        <begin position="1"/>
        <end position="51"/>
    </location>
</feature>
<evidence type="ECO:0000313" key="7">
    <source>
        <dbReference type="EMBL" id="KAL0579710.1"/>
    </source>
</evidence>
<evidence type="ECO:0000313" key="8">
    <source>
        <dbReference type="Proteomes" id="UP001465976"/>
    </source>
</evidence>
<evidence type="ECO:0000256" key="4">
    <source>
        <dbReference type="ARBA" id="ARBA00023043"/>
    </source>
</evidence>
<organism evidence="7 8">
    <name type="scientific">Marasmius crinis-equi</name>
    <dbReference type="NCBI Taxonomy" id="585013"/>
    <lineage>
        <taxon>Eukaryota</taxon>
        <taxon>Fungi</taxon>
        <taxon>Dikarya</taxon>
        <taxon>Basidiomycota</taxon>
        <taxon>Agaricomycotina</taxon>
        <taxon>Agaricomycetes</taxon>
        <taxon>Agaricomycetidae</taxon>
        <taxon>Agaricales</taxon>
        <taxon>Marasmiineae</taxon>
        <taxon>Marasmiaceae</taxon>
        <taxon>Marasmius</taxon>
    </lineage>
</organism>
<dbReference type="PANTHER" id="PTHR15263:SF1">
    <property type="entry name" value="NF-KAPPA-B INHIBITOR-LIKE PROTEIN 1"/>
    <property type="match status" value="1"/>
</dbReference>
<feature type="region of interest" description="Disordered" evidence="6">
    <location>
        <begin position="64"/>
        <end position="120"/>
    </location>
</feature>
<sequence length="290" mass="32486">MLNFQRYKSLSPPSTPSKYNLGSGLLFATPTKSPTTSPSKGTLEKSSTSQSNYGFGYLAFPTGYAGANNTTSSSTPSGRSLPAPDDFNKPILSPSVPHDSASPERAARISKETAEARRGEEEWVRNGGILRDANGNRDFKRTEELREELRLREVEKGLVERWAKYEARWKELMRKVNLASNDGPITFDDIPWPVSLHEDKEKKTGAKGKQKERKITIEDITTENIEEFILGSLRVRGSTVSRKERIRASLLRWHPDKLTGLLAKVSEDDREMVEDGIGIVVRVLHDINTK</sequence>
<accession>A0ABR3FW50</accession>
<dbReference type="EMBL" id="JBAHYK010000050">
    <property type="protein sequence ID" value="KAL0579710.1"/>
    <property type="molecule type" value="Genomic_DNA"/>
</dbReference>